<evidence type="ECO:0000313" key="3">
    <source>
        <dbReference type="Proteomes" id="UP000001114"/>
    </source>
</evidence>
<keyword evidence="3" id="KW-1185">Reference proteome</keyword>
<dbReference type="eggNOG" id="COG2801">
    <property type="taxonomic scope" value="Bacteria"/>
</dbReference>
<dbReference type="PROSITE" id="PS51702">
    <property type="entry name" value="HTH_MU"/>
    <property type="match status" value="1"/>
</dbReference>
<dbReference type="OrthoDB" id="5676324at2"/>
<dbReference type="KEGG" id="asu:Asuc_1393"/>
<accession>A6VP55</accession>
<feature type="domain" description="HTH Mu-type" evidence="1">
    <location>
        <begin position="8"/>
        <end position="74"/>
    </location>
</feature>
<name>A6VP55_ACTSZ</name>
<dbReference type="GO" id="GO:0003677">
    <property type="term" value="F:DNA binding"/>
    <property type="evidence" value="ECO:0007669"/>
    <property type="project" value="InterPro"/>
</dbReference>
<dbReference type="Gene3D" id="1.10.10.10">
    <property type="entry name" value="Winged helix-like DNA-binding domain superfamily/Winged helix DNA-binding domain"/>
    <property type="match status" value="1"/>
</dbReference>
<dbReference type="HOGENOM" id="CLU_072311_0_0_6"/>
<evidence type="ECO:0000259" key="1">
    <source>
        <dbReference type="PROSITE" id="PS51702"/>
    </source>
</evidence>
<dbReference type="InterPro" id="IPR009061">
    <property type="entry name" value="DNA-bd_dom_put_sf"/>
</dbReference>
<dbReference type="EMBL" id="CP000746">
    <property type="protein sequence ID" value="ABR74752.1"/>
    <property type="molecule type" value="Genomic_DNA"/>
</dbReference>
<dbReference type="AlphaFoldDB" id="A6VP55"/>
<protein>
    <submittedName>
        <fullName evidence="2">Phage transposase</fullName>
    </submittedName>
</protein>
<dbReference type="Pfam" id="PF02316">
    <property type="entry name" value="HTH_Tnp_Mu_1"/>
    <property type="match status" value="1"/>
</dbReference>
<sequence length="232" mass="25962">MRGLSLKTHYSVYEYAEMGISSLPQAPKNIQALFKRENCSYRKRGGRGGGVEYELASLPQEIQDEIRNKFAVAVVNKKPSLPVVRDVDLSSLTTKQREVADARMALVAAVSQLEQSMSRIKAVTYLCESAKCGQLSADLMDLVETANAKNGNGCGRVLSVRTLNQWVIDYHKADNAEDRLKALAPSQRQAKKAEELQWLPEFLAVYRKLAMNYRRCIGIMQMALFMPTVQAN</sequence>
<organism evidence="2 3">
    <name type="scientific">Actinobacillus succinogenes (strain ATCC 55618 / DSM 22257 / CCUG 43843 / 130Z)</name>
    <dbReference type="NCBI Taxonomy" id="339671"/>
    <lineage>
        <taxon>Bacteria</taxon>
        <taxon>Pseudomonadati</taxon>
        <taxon>Pseudomonadota</taxon>
        <taxon>Gammaproteobacteria</taxon>
        <taxon>Pasteurellales</taxon>
        <taxon>Pasteurellaceae</taxon>
        <taxon>Actinobacillus</taxon>
    </lineage>
</organism>
<proteinExistence type="predicted"/>
<dbReference type="STRING" id="339671.Asuc_1393"/>
<dbReference type="RefSeq" id="WP_012073129.1">
    <property type="nucleotide sequence ID" value="NC_009655.1"/>
</dbReference>
<dbReference type="InterPro" id="IPR036388">
    <property type="entry name" value="WH-like_DNA-bd_sf"/>
</dbReference>
<dbReference type="Proteomes" id="UP000001114">
    <property type="component" value="Chromosome"/>
</dbReference>
<dbReference type="SUPFAM" id="SSF46955">
    <property type="entry name" value="Putative DNA-binding domain"/>
    <property type="match status" value="1"/>
</dbReference>
<evidence type="ECO:0000313" key="2">
    <source>
        <dbReference type="EMBL" id="ABR74752.1"/>
    </source>
</evidence>
<dbReference type="InterPro" id="IPR003314">
    <property type="entry name" value="Mu-type_HTH"/>
</dbReference>
<gene>
    <name evidence="2" type="ordered locus">Asuc_1393</name>
</gene>
<reference evidence="3" key="1">
    <citation type="journal article" date="2010" name="BMC Genomics">
        <title>A genomic perspective on the potential of Actinobacillus succinogenes for industrial succinate production.</title>
        <authorList>
            <person name="McKinlay J.B."/>
            <person name="Laivenieks M."/>
            <person name="Schindler B.D."/>
            <person name="McKinlay A.A."/>
            <person name="Siddaramappa S."/>
            <person name="Challacombe J.F."/>
            <person name="Lowry S.R."/>
            <person name="Clum A."/>
            <person name="Lapidus A.L."/>
            <person name="Burkhart K.B."/>
            <person name="Harkins V."/>
            <person name="Vieille C."/>
        </authorList>
    </citation>
    <scope>NUCLEOTIDE SEQUENCE [LARGE SCALE GENOMIC DNA]</scope>
    <source>
        <strain evidence="3">ATCC 55618 / DSM 22257 / CCUG 43843 / 130Z</strain>
    </source>
</reference>